<keyword evidence="4" id="KW-1185">Reference proteome</keyword>
<evidence type="ECO:0000313" key="4">
    <source>
        <dbReference type="Proteomes" id="UP000824496"/>
    </source>
</evidence>
<evidence type="ECO:0008006" key="5">
    <source>
        <dbReference type="Google" id="ProtNLM"/>
    </source>
</evidence>
<evidence type="ECO:0000256" key="1">
    <source>
        <dbReference type="SAM" id="MobiDB-lite"/>
    </source>
</evidence>
<protein>
    <recommendedName>
        <fullName evidence="5">DUF2599 domain-containing protein</fullName>
    </recommendedName>
</protein>
<gene>
    <name evidence="3" type="ORF">MANAM107_15130</name>
</gene>
<keyword evidence="2" id="KW-0732">Signal</keyword>
<dbReference type="RefSeq" id="WP_223906921.1">
    <property type="nucleotide sequence ID" value="NZ_AP025017.1"/>
</dbReference>
<evidence type="ECO:0000256" key="2">
    <source>
        <dbReference type="SAM" id="SignalP"/>
    </source>
</evidence>
<name>A0ABN6K4X4_9ACTO</name>
<feature type="region of interest" description="Disordered" evidence="1">
    <location>
        <begin position="50"/>
        <end position="69"/>
    </location>
</feature>
<feature type="signal peptide" evidence="2">
    <location>
        <begin position="1"/>
        <end position="27"/>
    </location>
</feature>
<reference evidence="3 4" key="1">
    <citation type="submission" date="2021-08" db="EMBL/GenBank/DDBJ databases">
        <title>Whole genome sequence of novel Actinomyces species strain MAS-1.</title>
        <authorList>
            <person name="Saito M."/>
            <person name="Kuwahara N."/>
            <person name="Takizawa T."/>
            <person name="Gotouda H."/>
            <person name="Ochiai T."/>
        </authorList>
    </citation>
    <scope>NUCLEOTIDE SEQUENCE [LARGE SCALE GENOMIC DNA]</scope>
    <source>
        <strain evidence="3 4">MAS-1</strain>
    </source>
</reference>
<proteinExistence type="predicted"/>
<dbReference type="Pfam" id="PF10783">
    <property type="entry name" value="DUF2599"/>
    <property type="match status" value="1"/>
</dbReference>
<dbReference type="EMBL" id="AP025017">
    <property type="protein sequence ID" value="BDA64679.1"/>
    <property type="molecule type" value="Genomic_DNA"/>
</dbReference>
<accession>A0ABN6K4X4</accession>
<feature type="chain" id="PRO_5046180582" description="DUF2599 domain-containing protein" evidence="2">
    <location>
        <begin position="28"/>
        <end position="324"/>
    </location>
</feature>
<organism evidence="3 4">
    <name type="scientific">Actinomyces capricornis</name>
    <dbReference type="NCBI Taxonomy" id="2755559"/>
    <lineage>
        <taxon>Bacteria</taxon>
        <taxon>Bacillati</taxon>
        <taxon>Actinomycetota</taxon>
        <taxon>Actinomycetes</taxon>
        <taxon>Actinomycetales</taxon>
        <taxon>Actinomycetaceae</taxon>
        <taxon>Actinomyces</taxon>
    </lineage>
</organism>
<sequence length="324" mass="35373">MTPRKTPLLFTLLSIPLSTLIVSPASADQSSTDETASALLIAGEIVTQENVTPTPNTSGYSSTTANSTITIPHQTSGNVIIDDQKSDASDIAISIPGDSTETATPLAAGGIAYENQDYSTTVLPKSDGSVQLVTTAKSATSPQDYTYTFAINDGSHFRTEEDGGVSLIGANGKWEGGLAAPWAKDANGNSLPTFYRVDGNKITQHISFNNNTAFPVVADPWWAGNLIDHTEWANDLWEWSPTLKVYPTLWGRIAHPIYGDPAWWETLEETERDGHPNPDTGTMYNQFLCHWDFVRLRSPRKESWNLDTKLPDKGYLGFLWSGCN</sequence>
<dbReference type="Proteomes" id="UP000824496">
    <property type="component" value="Chromosome"/>
</dbReference>
<evidence type="ECO:0000313" key="3">
    <source>
        <dbReference type="EMBL" id="BDA64679.1"/>
    </source>
</evidence>
<dbReference type="InterPro" id="IPR019719">
    <property type="entry name" value="DUF2599"/>
</dbReference>